<protein>
    <submittedName>
        <fullName evidence="1">ABC transporter ATP-binding protein</fullName>
    </submittedName>
</protein>
<name>A0A399SGD8_9MICO</name>
<dbReference type="EMBL" id="QWEA01000229">
    <property type="protein sequence ID" value="RIJ42268.1"/>
    <property type="molecule type" value="Genomic_DNA"/>
</dbReference>
<keyword evidence="1" id="KW-0547">Nucleotide-binding</keyword>
<dbReference type="Proteomes" id="UP000266634">
    <property type="component" value="Unassembled WGS sequence"/>
</dbReference>
<feature type="non-terminal residue" evidence="1">
    <location>
        <position position="1"/>
    </location>
</feature>
<evidence type="ECO:0000313" key="2">
    <source>
        <dbReference type="Proteomes" id="UP000266634"/>
    </source>
</evidence>
<reference evidence="1 2" key="1">
    <citation type="submission" date="2018-08" db="EMBL/GenBank/DDBJ databases">
        <title>Genome Sequence of Clavibacter michiganensis Subspecies type strains, and the Atypical Peach-Colored Strains Isolated from Tomato.</title>
        <authorList>
            <person name="Osdaghi E."/>
            <person name="Portier P."/>
            <person name="Briand M."/>
            <person name="Jacques M.-A."/>
        </authorList>
    </citation>
    <scope>NUCLEOTIDE SEQUENCE [LARGE SCALE GENOMIC DNA]</scope>
    <source>
        <strain evidence="1 2">CFBP 6488</strain>
    </source>
</reference>
<evidence type="ECO:0000313" key="1">
    <source>
        <dbReference type="EMBL" id="RIJ42268.1"/>
    </source>
</evidence>
<dbReference type="GO" id="GO:0005524">
    <property type="term" value="F:ATP binding"/>
    <property type="evidence" value="ECO:0007669"/>
    <property type="project" value="UniProtKB-KW"/>
</dbReference>
<comment type="caution">
    <text evidence="1">The sequence shown here is derived from an EMBL/GenBank/DDBJ whole genome shotgun (WGS) entry which is preliminary data.</text>
</comment>
<sequence>AAGPLADVITADNLGRAFGLALEVTHDDGRFTARAVRS</sequence>
<proteinExistence type="predicted"/>
<gene>
    <name evidence="1" type="ORF">DZF93_07360</name>
</gene>
<organism evidence="1 2">
    <name type="scientific">Clavibacter michiganensis subsp. insidiosus</name>
    <dbReference type="NCBI Taxonomy" id="33014"/>
    <lineage>
        <taxon>Bacteria</taxon>
        <taxon>Bacillati</taxon>
        <taxon>Actinomycetota</taxon>
        <taxon>Actinomycetes</taxon>
        <taxon>Micrococcales</taxon>
        <taxon>Microbacteriaceae</taxon>
        <taxon>Clavibacter</taxon>
    </lineage>
</organism>
<keyword evidence="1" id="KW-0067">ATP-binding</keyword>
<dbReference type="AlphaFoldDB" id="A0A399SGD8"/>
<accession>A0A399SGD8</accession>